<feature type="transmembrane region" description="Helical" evidence="1">
    <location>
        <begin position="242"/>
        <end position="260"/>
    </location>
</feature>
<feature type="transmembrane region" description="Helical" evidence="1">
    <location>
        <begin position="303"/>
        <end position="323"/>
    </location>
</feature>
<protein>
    <recommendedName>
        <fullName evidence="4">Ammonia monooxygenase</fullName>
    </recommendedName>
</protein>
<dbReference type="InterPro" id="IPR017516">
    <property type="entry name" value="AbrB_dup"/>
</dbReference>
<keyword evidence="1" id="KW-0812">Transmembrane</keyword>
<dbReference type="NCBIfam" id="TIGR03082">
    <property type="entry name" value="Gneg_AbrB_dup"/>
    <property type="match status" value="1"/>
</dbReference>
<feature type="transmembrane region" description="Helical" evidence="1">
    <location>
        <begin position="89"/>
        <end position="111"/>
    </location>
</feature>
<accession>A0A1I3WN13</accession>
<dbReference type="PIRSF" id="PIRSF038991">
    <property type="entry name" value="Protein_AbrB"/>
    <property type="match status" value="1"/>
</dbReference>
<keyword evidence="3" id="KW-1185">Reference proteome</keyword>
<dbReference type="PANTHER" id="PTHR38457">
    <property type="entry name" value="REGULATOR ABRB-RELATED"/>
    <property type="match status" value="1"/>
</dbReference>
<dbReference type="Proteomes" id="UP000199598">
    <property type="component" value="Unassembled WGS sequence"/>
</dbReference>
<feature type="transmembrane region" description="Helical" evidence="1">
    <location>
        <begin position="148"/>
        <end position="167"/>
    </location>
</feature>
<sequence length="370" mass="38805">MSGKDILTLIGVLALGGAGAAVFELLSLPAGFLAGPMVALVLVKSLSLPLIGDQDFTFPTMLTSTNYIFIGAAMGSAVSPDFWEGASLWPLSMLALVAVVGGITTAVYLYAYKKCKWGRDEAFFAGLPGALGMTAALAQERGAPMDRIMIVQLVRLFLLIAVLPLIVTNMVDPNGSVDVAAQDVEATLSLAAVIELMTALLICAIFAVLAQKLKAPAGLLTGAFFASAALNSTGLLEFALPIWLATPCYIIMGTNVGLYIGKMDSSTLKPMLSTSLVVFVISLSVALTGALMISWVLDISFDKVFLAFAPGGMEAMLLISILLDIDPVFVATHQLARFMGLLAFMPIVTRYVLGPASAQKTDATENPVAT</sequence>
<evidence type="ECO:0000313" key="3">
    <source>
        <dbReference type="Proteomes" id="UP000199598"/>
    </source>
</evidence>
<keyword evidence="1" id="KW-1133">Transmembrane helix</keyword>
<dbReference type="EMBL" id="FOSK01000002">
    <property type="protein sequence ID" value="SFK08865.1"/>
    <property type="molecule type" value="Genomic_DNA"/>
</dbReference>
<dbReference type="PANTHER" id="PTHR38457:SF1">
    <property type="entry name" value="REGULATOR ABRB-RELATED"/>
    <property type="match status" value="1"/>
</dbReference>
<gene>
    <name evidence="2" type="ORF">SAMN04488518_10274</name>
</gene>
<organism evidence="2 3">
    <name type="scientific">Pseudovibrio ascidiaceicola</name>
    <dbReference type="NCBI Taxonomy" id="285279"/>
    <lineage>
        <taxon>Bacteria</taxon>
        <taxon>Pseudomonadati</taxon>
        <taxon>Pseudomonadota</taxon>
        <taxon>Alphaproteobacteria</taxon>
        <taxon>Hyphomicrobiales</taxon>
        <taxon>Stappiaceae</taxon>
        <taxon>Pseudovibrio</taxon>
    </lineage>
</organism>
<comment type="caution">
    <text evidence="2">The sequence shown here is derived from an EMBL/GenBank/DDBJ whole genome shotgun (WGS) entry which is preliminary data.</text>
</comment>
<proteinExistence type="predicted"/>
<feature type="transmembrane region" description="Helical" evidence="1">
    <location>
        <begin position="64"/>
        <end position="83"/>
    </location>
</feature>
<feature type="transmembrane region" description="Helical" evidence="1">
    <location>
        <begin position="272"/>
        <end position="297"/>
    </location>
</feature>
<feature type="transmembrane region" description="Helical" evidence="1">
    <location>
        <begin position="335"/>
        <end position="353"/>
    </location>
</feature>
<dbReference type="InterPro" id="IPR007820">
    <property type="entry name" value="AbrB_fam"/>
</dbReference>
<feature type="transmembrane region" description="Helical" evidence="1">
    <location>
        <begin position="30"/>
        <end position="52"/>
    </location>
</feature>
<reference evidence="2 3" key="1">
    <citation type="submission" date="2016-10" db="EMBL/GenBank/DDBJ databases">
        <authorList>
            <person name="Varghese N."/>
            <person name="Submissions S."/>
        </authorList>
    </citation>
    <scope>NUCLEOTIDE SEQUENCE [LARGE SCALE GENOMIC DNA]</scope>
    <source>
        <strain evidence="2 3">DSM 16392</strain>
    </source>
</reference>
<evidence type="ECO:0008006" key="4">
    <source>
        <dbReference type="Google" id="ProtNLM"/>
    </source>
</evidence>
<feature type="transmembrane region" description="Helical" evidence="1">
    <location>
        <begin position="187"/>
        <end position="210"/>
    </location>
</feature>
<dbReference type="RefSeq" id="WP_093517177.1">
    <property type="nucleotide sequence ID" value="NZ_FOSK01000002.1"/>
</dbReference>
<keyword evidence="1" id="KW-0472">Membrane</keyword>
<evidence type="ECO:0000313" key="2">
    <source>
        <dbReference type="EMBL" id="SFK08865.1"/>
    </source>
</evidence>
<name>A0A1I3WN13_9HYPH</name>
<evidence type="ECO:0000256" key="1">
    <source>
        <dbReference type="SAM" id="Phobius"/>
    </source>
</evidence>
<dbReference type="Pfam" id="PF05145">
    <property type="entry name" value="AbrB"/>
    <property type="match status" value="1"/>
</dbReference>